<keyword evidence="2" id="KW-1185">Reference proteome</keyword>
<name>A0A1X9T5G0_9VIRU</name>
<sequence>MGIHKNLVQGMIMHSLINPENGAFELLDQTVNDYSVLVFDHTLMMHKALCACDADVNSVEELRSKCLTYLCQMYGKYGLKRTSTIILTVDSMKFPLKVTAHTNRKKNKLSDRIHSVIAQKNSLTVELINTLHEKFGSAFIAIEGVTTLTPRYTYECVPENHPIANYVVRKIGTEVEADLIQVFCAVDIAEKFPNESVAMVAFDSDIPIIMSAVYCKQLGHIPSNCHVIFGCPKLAVNMADHVSGLMIKMSYLKSYPRERLPGIHAFNRLLDVFSIKFLPMPYYKAVSILFDQYAKDETTLRNFTKAFEKVGFRGPAFMYCLTAYMGENDAFMGNVNCVAAFQHAAEQGELPQDFVTKLSHKKGCRLFMDLYRNGMLPFGTHQLYLKAYLRSYFVLKPCASLSRASFAVVAAVVGGCDYSIPLHNCGTSQLLKILCTGDRPDVNYVAEPNLFTEEALNRIFVQPSVTLIGKSVDFVPLWTAMTKIVQHVLRGWVEPGYFMSLSKRVFAGENDCYILRNYQMDFTLTNDYLSDVKKRIKRCYNANCQKKNKRLRPYDTARILKHTL</sequence>
<evidence type="ECO:0000313" key="1">
    <source>
        <dbReference type="EMBL" id="ARR28885.1"/>
    </source>
</evidence>
<dbReference type="EMBL" id="KX832224">
    <property type="protein sequence ID" value="ARR28885.1"/>
    <property type="molecule type" value="Genomic_DNA"/>
</dbReference>
<reference evidence="1" key="1">
    <citation type="journal article" date="2017" name="Vet. Pathol.">
        <title>Ranid Herpesvirus 3 and Proliferative Dermatitis in Free-Ranging Wild Common Frogs (Rana Temporaria).</title>
        <authorList>
            <person name="Origgi F.C."/>
            <person name="Schmidt B.R."/>
            <person name="Lohmann P."/>
            <person name="Otten P."/>
            <person name="Akdesir E."/>
            <person name="Gaschen V."/>
            <person name="Aguilar-Bultet L."/>
            <person name="Wahli T."/>
            <person name="Sattler U."/>
            <person name="Stoffel M.H."/>
        </authorList>
    </citation>
    <scope>NUCLEOTIDE SEQUENCE [LARGE SCALE GENOMIC DNA]</scope>
    <source>
        <strain evidence="1">FO1_2015</strain>
    </source>
</reference>
<evidence type="ECO:0000313" key="2">
    <source>
        <dbReference type="Proteomes" id="UP000203507"/>
    </source>
</evidence>
<dbReference type="OrthoDB" id="28287at10239"/>
<dbReference type="GeneID" id="32878219"/>
<dbReference type="KEGG" id="vg:32878219"/>
<proteinExistence type="predicted"/>
<protein>
    <submittedName>
        <fullName evidence="1">Uncharacterized protein</fullName>
    </submittedName>
</protein>
<accession>A0A1X9T5G0</accession>
<dbReference type="RefSeq" id="YP_009362394.1">
    <property type="nucleotide sequence ID" value="NC_034618.1"/>
</dbReference>
<dbReference type="Proteomes" id="UP000203507">
    <property type="component" value="Segment"/>
</dbReference>
<organism evidence="1">
    <name type="scientific">Ranid herpesvirus 3</name>
    <dbReference type="NCBI Taxonomy" id="1987509"/>
    <lineage>
        <taxon>Viruses</taxon>
        <taxon>Duplodnaviria</taxon>
        <taxon>Heunggongvirae</taxon>
        <taxon>Peploviricota</taxon>
        <taxon>Herviviricetes</taxon>
        <taxon>Herpesvirales</taxon>
        <taxon>Alloherpesviridae</taxon>
        <taxon>Batravirus</taxon>
        <taxon>Batravirus ranidallo3</taxon>
    </lineage>
</organism>